<proteinExistence type="inferred from homology"/>
<dbReference type="InterPro" id="IPR000276">
    <property type="entry name" value="GPCR_Rhodpsn"/>
</dbReference>
<dbReference type="SUPFAM" id="SSF81321">
    <property type="entry name" value="Family A G protein-coupled receptor-like"/>
    <property type="match status" value="1"/>
</dbReference>
<evidence type="ECO:0000256" key="8">
    <source>
        <dbReference type="ARBA" id="ARBA00023180"/>
    </source>
</evidence>
<evidence type="ECO:0000256" key="6">
    <source>
        <dbReference type="ARBA" id="ARBA00023136"/>
    </source>
</evidence>
<keyword evidence="4 12" id="KW-1133">Transmembrane helix</keyword>
<dbReference type="InterPro" id="IPR017452">
    <property type="entry name" value="GPCR_Rhodpsn_7TM"/>
</dbReference>
<feature type="compositionally biased region" description="Polar residues" evidence="11">
    <location>
        <begin position="360"/>
        <end position="377"/>
    </location>
</feature>
<evidence type="ECO:0000256" key="1">
    <source>
        <dbReference type="ARBA" id="ARBA00004651"/>
    </source>
</evidence>
<feature type="non-terminal residue" evidence="14">
    <location>
        <position position="1"/>
    </location>
</feature>
<protein>
    <recommendedName>
        <fullName evidence="13">G-protein coupled receptors family 1 profile domain-containing protein</fullName>
    </recommendedName>
</protein>
<gene>
    <name evidence="14" type="ORF">PEVE_00044674</name>
</gene>
<dbReference type="SMART" id="SM01381">
    <property type="entry name" value="7TM_GPCR_Srsx"/>
    <property type="match status" value="1"/>
</dbReference>
<evidence type="ECO:0000256" key="4">
    <source>
        <dbReference type="ARBA" id="ARBA00022989"/>
    </source>
</evidence>
<feature type="transmembrane region" description="Helical" evidence="12">
    <location>
        <begin position="258"/>
        <end position="277"/>
    </location>
</feature>
<feature type="region of interest" description="Disordered" evidence="11">
    <location>
        <begin position="341"/>
        <end position="377"/>
    </location>
</feature>
<keyword evidence="15" id="KW-1185">Reference proteome</keyword>
<dbReference type="PROSITE" id="PS50262">
    <property type="entry name" value="G_PROTEIN_RECEP_F1_2"/>
    <property type="match status" value="1"/>
</dbReference>
<feature type="domain" description="G-protein coupled receptors family 1 profile" evidence="13">
    <location>
        <begin position="73"/>
        <end position="313"/>
    </location>
</feature>
<dbReference type="EMBL" id="CALNXI010000957">
    <property type="protein sequence ID" value="CAH3148696.1"/>
    <property type="molecule type" value="Genomic_DNA"/>
</dbReference>
<dbReference type="PANTHER" id="PTHR24246">
    <property type="entry name" value="OLFACTORY RECEPTOR AND ADENOSINE RECEPTOR"/>
    <property type="match status" value="1"/>
</dbReference>
<keyword evidence="7 10" id="KW-0675">Receptor</keyword>
<organism evidence="14 15">
    <name type="scientific">Porites evermanni</name>
    <dbReference type="NCBI Taxonomy" id="104178"/>
    <lineage>
        <taxon>Eukaryota</taxon>
        <taxon>Metazoa</taxon>
        <taxon>Cnidaria</taxon>
        <taxon>Anthozoa</taxon>
        <taxon>Hexacorallia</taxon>
        <taxon>Scleractinia</taxon>
        <taxon>Fungiina</taxon>
        <taxon>Poritidae</taxon>
        <taxon>Porites</taxon>
    </lineage>
</organism>
<evidence type="ECO:0000256" key="9">
    <source>
        <dbReference type="ARBA" id="ARBA00023224"/>
    </source>
</evidence>
<reference evidence="14 15" key="1">
    <citation type="submission" date="2022-05" db="EMBL/GenBank/DDBJ databases">
        <authorList>
            <consortium name="Genoscope - CEA"/>
            <person name="William W."/>
        </authorList>
    </citation>
    <scope>NUCLEOTIDE SEQUENCE [LARGE SCALE GENOMIC DNA]</scope>
</reference>
<evidence type="ECO:0000256" key="12">
    <source>
        <dbReference type="SAM" id="Phobius"/>
    </source>
</evidence>
<sequence length="422" mass="48174">SEAATDIASFCFCQKKRNISLLTKHKILDMTESNRSTYCAFMFDDDERRKSMFATNVALLVLNCVFSLTATFQNVPVVYAILRTPTLHNPPNILLCSLAFTDLFVGCIVQPLSIAHTAVLISGKPFSCTLWHAKETLLLLFMYVSMVTLVTISTERWLALHYHLRYHQIVTVRRTLLVIAITWFCSTTSVISWPSGLDFPAFTALGLAVITIAAIVLVFMYVRILLILRRHRSLIKNQAKLHPPSVNIRKHRKSSATMLYVVVLFFIFYSPTFYVMIKFLDSTPKFFSEEQTVLWEVAKTAALINSSANPLMYYWRMREIRRAVRSVFSHSSVLRIHVGDGTTHASGSRENEWKGRADQRQSSFSVKRNSQGNVSRSNVVISRARSDMHQDHRTESTKVEVGEKKLFLMPRFLEPGPSFQTE</sequence>
<feature type="transmembrane region" description="Helical" evidence="12">
    <location>
        <begin position="199"/>
        <end position="226"/>
    </location>
</feature>
<feature type="transmembrane region" description="Helical" evidence="12">
    <location>
        <begin position="57"/>
        <end position="82"/>
    </location>
</feature>
<evidence type="ECO:0000256" key="3">
    <source>
        <dbReference type="ARBA" id="ARBA00022692"/>
    </source>
</evidence>
<dbReference type="PANTHER" id="PTHR24246:SF27">
    <property type="entry name" value="ADENOSINE RECEPTOR, ISOFORM A"/>
    <property type="match status" value="1"/>
</dbReference>
<accession>A0ABN8PQN6</accession>
<comment type="subcellular location">
    <subcellularLocation>
        <location evidence="1">Cell membrane</location>
        <topology evidence="1">Multi-pass membrane protein</topology>
    </subcellularLocation>
</comment>
<comment type="caution">
    <text evidence="14">The sequence shown here is derived from an EMBL/GenBank/DDBJ whole genome shotgun (WGS) entry which is preliminary data.</text>
</comment>
<feature type="compositionally biased region" description="Basic and acidic residues" evidence="11">
    <location>
        <begin position="347"/>
        <end position="359"/>
    </location>
</feature>
<evidence type="ECO:0000313" key="15">
    <source>
        <dbReference type="Proteomes" id="UP001159427"/>
    </source>
</evidence>
<dbReference type="Proteomes" id="UP001159427">
    <property type="component" value="Unassembled WGS sequence"/>
</dbReference>
<comment type="similarity">
    <text evidence="10">Belongs to the G-protein coupled receptor 1 family.</text>
</comment>
<feature type="transmembrane region" description="Helical" evidence="12">
    <location>
        <begin position="175"/>
        <end position="193"/>
    </location>
</feature>
<evidence type="ECO:0000256" key="2">
    <source>
        <dbReference type="ARBA" id="ARBA00022475"/>
    </source>
</evidence>
<dbReference type="CDD" id="cd00637">
    <property type="entry name" value="7tm_classA_rhodopsin-like"/>
    <property type="match status" value="1"/>
</dbReference>
<dbReference type="Gene3D" id="1.20.1070.10">
    <property type="entry name" value="Rhodopsin 7-helix transmembrane proteins"/>
    <property type="match status" value="1"/>
</dbReference>
<feature type="transmembrane region" description="Helical" evidence="12">
    <location>
        <begin position="136"/>
        <end position="154"/>
    </location>
</feature>
<dbReference type="Pfam" id="PF00001">
    <property type="entry name" value="7tm_1"/>
    <property type="match status" value="2"/>
</dbReference>
<name>A0ABN8PQN6_9CNID</name>
<dbReference type="PRINTS" id="PR00237">
    <property type="entry name" value="GPCRRHODOPSN"/>
</dbReference>
<evidence type="ECO:0000313" key="14">
    <source>
        <dbReference type="EMBL" id="CAH3148696.1"/>
    </source>
</evidence>
<keyword evidence="2" id="KW-1003">Cell membrane</keyword>
<dbReference type="PROSITE" id="PS00237">
    <property type="entry name" value="G_PROTEIN_RECEP_F1_1"/>
    <property type="match status" value="1"/>
</dbReference>
<evidence type="ECO:0000259" key="13">
    <source>
        <dbReference type="PROSITE" id="PS50262"/>
    </source>
</evidence>
<evidence type="ECO:0000256" key="7">
    <source>
        <dbReference type="ARBA" id="ARBA00023170"/>
    </source>
</evidence>
<keyword evidence="3 10" id="KW-0812">Transmembrane</keyword>
<evidence type="ECO:0000256" key="10">
    <source>
        <dbReference type="RuleBase" id="RU000688"/>
    </source>
</evidence>
<keyword evidence="8" id="KW-0325">Glycoprotein</keyword>
<keyword evidence="9 10" id="KW-0807">Transducer</keyword>
<keyword evidence="6 12" id="KW-0472">Membrane</keyword>
<evidence type="ECO:0000256" key="5">
    <source>
        <dbReference type="ARBA" id="ARBA00023040"/>
    </source>
</evidence>
<evidence type="ECO:0000256" key="11">
    <source>
        <dbReference type="SAM" id="MobiDB-lite"/>
    </source>
</evidence>
<keyword evidence="5 10" id="KW-0297">G-protein coupled receptor</keyword>